<feature type="compositionally biased region" description="Basic and acidic residues" evidence="1">
    <location>
        <begin position="184"/>
        <end position="201"/>
    </location>
</feature>
<dbReference type="OMA" id="LDATTCK"/>
<feature type="region of interest" description="Disordered" evidence="1">
    <location>
        <begin position="184"/>
        <end position="204"/>
    </location>
</feature>
<protein>
    <submittedName>
        <fullName evidence="2 3">Proteophosphoglycan ppg4</fullName>
    </submittedName>
</protein>
<keyword evidence="4" id="KW-1185">Reference proteome</keyword>
<accession>A0A0K3CTT3</accession>
<feature type="region of interest" description="Disordered" evidence="1">
    <location>
        <begin position="413"/>
        <end position="488"/>
    </location>
</feature>
<dbReference type="Proteomes" id="UP000239560">
    <property type="component" value="Unassembled WGS sequence"/>
</dbReference>
<dbReference type="EMBL" id="CWKI01000014">
    <property type="protein sequence ID" value="CTR10636.1"/>
    <property type="molecule type" value="Genomic_DNA"/>
</dbReference>
<dbReference type="OrthoDB" id="2529187at2759"/>
<evidence type="ECO:0000313" key="2">
    <source>
        <dbReference type="EMBL" id="CTR10636.1"/>
    </source>
</evidence>
<organism evidence="2 4">
    <name type="scientific">Rhodotorula toruloides</name>
    <name type="common">Yeast</name>
    <name type="synonym">Rhodosporidium toruloides</name>
    <dbReference type="NCBI Taxonomy" id="5286"/>
    <lineage>
        <taxon>Eukaryota</taxon>
        <taxon>Fungi</taxon>
        <taxon>Dikarya</taxon>
        <taxon>Basidiomycota</taxon>
        <taxon>Pucciniomycotina</taxon>
        <taxon>Microbotryomycetes</taxon>
        <taxon>Sporidiobolales</taxon>
        <taxon>Sporidiobolaceae</taxon>
        <taxon>Rhodotorula</taxon>
    </lineage>
</organism>
<gene>
    <name evidence="2" type="primary">FGENESH: predicted gene_14.47</name>
    <name evidence="3" type="ORF">AAT19DRAFT_10808</name>
    <name evidence="2" type="ORF">BN2166_0064970</name>
</gene>
<reference evidence="3 5" key="2">
    <citation type="journal article" date="2018" name="Elife">
        <title>Functional genomics of lipid metabolism in the oleaginous yeast Rhodosporidium toruloides.</title>
        <authorList>
            <person name="Coradetti S.T."/>
            <person name="Pinel D."/>
            <person name="Geiselman G."/>
            <person name="Ito M."/>
            <person name="Mondo S."/>
            <person name="Reilly M.C."/>
            <person name="Cheng Y.F."/>
            <person name="Bauer S."/>
            <person name="Grigoriev I."/>
            <person name="Gladden J.M."/>
            <person name="Simmons B.A."/>
            <person name="Brem R."/>
            <person name="Arkin A.P."/>
            <person name="Skerker J.M."/>
        </authorList>
    </citation>
    <scope>NUCLEOTIDE SEQUENCE [LARGE SCALE GENOMIC DNA]</scope>
    <source>
        <strain evidence="3 5">NBRC 0880</strain>
    </source>
</reference>
<dbReference type="Proteomes" id="UP000199069">
    <property type="component" value="Unassembled WGS sequence"/>
</dbReference>
<feature type="region of interest" description="Disordered" evidence="1">
    <location>
        <begin position="274"/>
        <end position="296"/>
    </location>
</feature>
<feature type="region of interest" description="Disordered" evidence="1">
    <location>
        <begin position="520"/>
        <end position="544"/>
    </location>
</feature>
<feature type="region of interest" description="Disordered" evidence="1">
    <location>
        <begin position="43"/>
        <end position="69"/>
    </location>
</feature>
<name>A0A0K3CTT3_RHOTO</name>
<dbReference type="AlphaFoldDB" id="A0A0K3CTT3"/>
<feature type="compositionally biased region" description="Polar residues" evidence="1">
    <location>
        <begin position="424"/>
        <end position="433"/>
    </location>
</feature>
<reference evidence="2 4" key="1">
    <citation type="submission" date="2015-07" db="EMBL/GenBank/DDBJ databases">
        <authorList>
            <person name="Cajimat M.N.B."/>
            <person name="Milazzo M.L."/>
            <person name="Fulhorst C.F."/>
        </authorList>
    </citation>
    <scope>NUCLEOTIDE SEQUENCE [LARGE SCALE GENOMIC DNA]</scope>
    <source>
        <strain evidence="2">Single colony</strain>
    </source>
</reference>
<evidence type="ECO:0000256" key="1">
    <source>
        <dbReference type="SAM" id="MobiDB-lite"/>
    </source>
</evidence>
<feature type="compositionally biased region" description="Low complexity" evidence="1">
    <location>
        <begin position="51"/>
        <end position="62"/>
    </location>
</feature>
<evidence type="ECO:0000313" key="3">
    <source>
        <dbReference type="EMBL" id="PRQ70651.1"/>
    </source>
</evidence>
<dbReference type="EMBL" id="LCTV02000014">
    <property type="protein sequence ID" value="PRQ70651.1"/>
    <property type="molecule type" value="Genomic_DNA"/>
</dbReference>
<evidence type="ECO:0000313" key="4">
    <source>
        <dbReference type="Proteomes" id="UP000199069"/>
    </source>
</evidence>
<proteinExistence type="predicted"/>
<sequence length="781" mass="84687">MPSFNLRKRANTMLGSAASPSIGPLQASRLSSSLNPATTLISHTPLRSRTPSPHASVFAPSSPVSPPSPTFARPIKQIRRQSRSFSTFTASLQLFASPVTPASNQFAPPTPLGRDDGHQLKRTISYPLLVHTSLGFDSDNSPDWFGTRDATERFANTGSFVDSPTSFGNCLTADDTESFSVDFPRLEEPEPSEASRRRFSDESCATPTRATFENEAFNEVSRFSTSTESSPSTLAMSEQSHRPFDVFDDHRAKSPGDESLLDHDFDMTSVVPLSPPPSPEEYRHQPLPVSSMSPPSQAWLGRSIDEDTDVVDPMMAFSYSPTPAGRAAGRFTRPSSILTPPQTPSLDAVMAEHPSPLMLPSPVTTLRSSASYNSPSLLSLAIEELSTEFERAETLSILTTPIRRFEPFPCVSPESLPPRPATPTPSCASSLDLSQPFPLPPRRRALRRVPDRLIPAPILTSKPLLPRTRSSSPASSTPSTAAPLASPSLFSPTSDHTFLTASTPISPFPPRHDLHGLALLDATTCKPSPPSSPRKGRERRRPVIITPVTSPTSSLFPKHVKGAEFAGKASGSLREIRDLGRRVVAGKDLGIDFDFAVGRNKILGCSGRIRWSEGGREGEEAAGQHTDLVAVDDGDAPYIPYNSPSLLSLAIEELPTEFERAGARSISRIHSQVGGLPLRVPSGRTLLTTSTPILLFTPRHNLHGVVWDGRKGARRKARRFIANPAFLDFAMTCKPLPPSSPRKGRERRRPVIITPVTSPTSSLFPKHVKGAEFAGKVRMSL</sequence>
<evidence type="ECO:0000313" key="5">
    <source>
        <dbReference type="Proteomes" id="UP000239560"/>
    </source>
</evidence>
<feature type="compositionally biased region" description="Low complexity" evidence="1">
    <location>
        <begin position="463"/>
        <end position="488"/>
    </location>
</feature>